<sequence length="178" mass="18963">MRILALSGSLRAQSLNTLLLHEAARLAPPGLEIRRWEGLDDLPHYSPERDAEPLPAPVADLRERLREADGLLICTPEYIHAMPAVLKNLLEWVVSSGDCVGKPTAAWSASPSLEGGARAHASLVHTLEVMSAQVVPEASLSLPLARSGLDAQGRLLDPVQVARLQASLVALAAAGRQP</sequence>
<gene>
    <name evidence="2" type="ORF">GETHOR_26170</name>
</gene>
<evidence type="ECO:0000259" key="1">
    <source>
        <dbReference type="Pfam" id="PF03358"/>
    </source>
</evidence>
<dbReference type="InterPro" id="IPR029039">
    <property type="entry name" value="Flavoprotein-like_sf"/>
</dbReference>
<name>A0ABN6UZN0_9BACT</name>
<dbReference type="EMBL" id="AP027079">
    <property type="protein sequence ID" value="BDU70516.1"/>
    <property type="molecule type" value="Genomic_DNA"/>
</dbReference>
<dbReference type="RefSeq" id="WP_286354235.1">
    <property type="nucleotide sequence ID" value="NZ_AP027079.1"/>
</dbReference>
<dbReference type="Proteomes" id="UP001242010">
    <property type="component" value="Chromosome"/>
</dbReference>
<dbReference type="PANTHER" id="PTHR30543:SF21">
    <property type="entry name" value="NAD(P)H-DEPENDENT FMN REDUCTASE LOT6"/>
    <property type="match status" value="1"/>
</dbReference>
<keyword evidence="3" id="KW-1185">Reference proteome</keyword>
<protein>
    <submittedName>
        <fullName evidence="2">FMN reductase</fullName>
    </submittedName>
</protein>
<proteinExistence type="predicted"/>
<evidence type="ECO:0000313" key="2">
    <source>
        <dbReference type="EMBL" id="BDU70516.1"/>
    </source>
</evidence>
<evidence type="ECO:0000313" key="3">
    <source>
        <dbReference type="Proteomes" id="UP001242010"/>
    </source>
</evidence>
<dbReference type="SUPFAM" id="SSF52218">
    <property type="entry name" value="Flavoproteins"/>
    <property type="match status" value="1"/>
</dbReference>
<organism evidence="2 3">
    <name type="scientific">Geothrix oryzae</name>
    <dbReference type="NCBI Taxonomy" id="2927975"/>
    <lineage>
        <taxon>Bacteria</taxon>
        <taxon>Pseudomonadati</taxon>
        <taxon>Acidobacteriota</taxon>
        <taxon>Holophagae</taxon>
        <taxon>Holophagales</taxon>
        <taxon>Holophagaceae</taxon>
        <taxon>Geothrix</taxon>
    </lineage>
</organism>
<dbReference type="InterPro" id="IPR005025">
    <property type="entry name" value="FMN_Rdtase-like_dom"/>
</dbReference>
<dbReference type="PANTHER" id="PTHR30543">
    <property type="entry name" value="CHROMATE REDUCTASE"/>
    <property type="match status" value="1"/>
</dbReference>
<dbReference type="InterPro" id="IPR050712">
    <property type="entry name" value="NAD(P)H-dep_reductase"/>
</dbReference>
<reference evidence="3" key="1">
    <citation type="journal article" date="2023" name="Int. J. Syst. Evol. Microbiol.">
        <title>Mesoterricola silvestris gen. nov., sp. nov., Mesoterricola sediminis sp. nov., Geothrix oryzae sp. nov., Geothrix edaphica sp. nov., Geothrix rubra sp. nov., and Geothrix limicola sp. nov., six novel members of Acidobacteriota isolated from soils.</title>
        <authorList>
            <person name="Itoh H."/>
            <person name="Sugisawa Y."/>
            <person name="Mise K."/>
            <person name="Xu Z."/>
            <person name="Kuniyasu M."/>
            <person name="Ushijima N."/>
            <person name="Kawano K."/>
            <person name="Kobayashi E."/>
            <person name="Shiratori Y."/>
            <person name="Masuda Y."/>
            <person name="Senoo K."/>
        </authorList>
    </citation>
    <scope>NUCLEOTIDE SEQUENCE [LARGE SCALE GENOMIC DNA]</scope>
    <source>
        <strain evidence="3">Red222</strain>
    </source>
</reference>
<dbReference type="Gene3D" id="3.40.50.360">
    <property type="match status" value="1"/>
</dbReference>
<feature type="domain" description="NADPH-dependent FMN reductase-like" evidence="1">
    <location>
        <begin position="1"/>
        <end position="143"/>
    </location>
</feature>
<dbReference type="Pfam" id="PF03358">
    <property type="entry name" value="FMN_red"/>
    <property type="match status" value="1"/>
</dbReference>
<accession>A0ABN6UZN0</accession>